<gene>
    <name evidence="2" type="ORF">FUA22_03340</name>
</gene>
<dbReference type="InterPro" id="IPR000782">
    <property type="entry name" value="FAS1_domain"/>
</dbReference>
<feature type="domain" description="FAS1" evidence="1">
    <location>
        <begin position="186"/>
        <end position="329"/>
    </location>
</feature>
<dbReference type="Pfam" id="PF02469">
    <property type="entry name" value="Fasciclin"/>
    <property type="match status" value="3"/>
</dbReference>
<dbReference type="PROSITE" id="PS50213">
    <property type="entry name" value="FAS1"/>
    <property type="match status" value="3"/>
</dbReference>
<name>A0A5C7GMS2_9FLAO</name>
<proteinExistence type="predicted"/>
<keyword evidence="3" id="KW-1185">Reference proteome</keyword>
<accession>A0A5C7GMS2</accession>
<dbReference type="AlphaFoldDB" id="A0A5C7GMS2"/>
<dbReference type="InterPro" id="IPR036378">
    <property type="entry name" value="FAS1_dom_sf"/>
</dbReference>
<dbReference type="EMBL" id="VRKQ01000008">
    <property type="protein sequence ID" value="TXG39836.1"/>
    <property type="molecule type" value="Genomic_DNA"/>
</dbReference>
<dbReference type="PANTHER" id="PTHR10900">
    <property type="entry name" value="PERIOSTIN-RELATED"/>
    <property type="match status" value="1"/>
</dbReference>
<evidence type="ECO:0000313" key="2">
    <source>
        <dbReference type="EMBL" id="TXG39836.1"/>
    </source>
</evidence>
<dbReference type="SUPFAM" id="SSF82153">
    <property type="entry name" value="FAS1 domain"/>
    <property type="match status" value="3"/>
</dbReference>
<evidence type="ECO:0000313" key="3">
    <source>
        <dbReference type="Proteomes" id="UP000321080"/>
    </source>
</evidence>
<dbReference type="OrthoDB" id="9800666at2"/>
<dbReference type="Gene3D" id="2.30.180.10">
    <property type="entry name" value="FAS1 domain"/>
    <property type="match status" value="3"/>
</dbReference>
<comment type="caution">
    <text evidence="2">The sequence shown here is derived from an EMBL/GenBank/DDBJ whole genome shotgun (WGS) entry which is preliminary data.</text>
</comment>
<organism evidence="2 3">
    <name type="scientific">Seonamhaeicola maritimus</name>
    <dbReference type="NCBI Taxonomy" id="2591822"/>
    <lineage>
        <taxon>Bacteria</taxon>
        <taxon>Pseudomonadati</taxon>
        <taxon>Bacteroidota</taxon>
        <taxon>Flavobacteriia</taxon>
        <taxon>Flavobacteriales</taxon>
        <taxon>Flavobacteriaceae</taxon>
    </lineage>
</organism>
<feature type="domain" description="FAS1" evidence="1">
    <location>
        <begin position="42"/>
        <end position="184"/>
    </location>
</feature>
<dbReference type="InterPro" id="IPR050904">
    <property type="entry name" value="Adhesion/Biosynth-related"/>
</dbReference>
<dbReference type="Proteomes" id="UP000321080">
    <property type="component" value="Unassembled WGS sequence"/>
</dbReference>
<protein>
    <submittedName>
        <fullName evidence="2">Fasciclin domain-containing protein</fullName>
    </submittedName>
</protein>
<dbReference type="GO" id="GO:0005615">
    <property type="term" value="C:extracellular space"/>
    <property type="evidence" value="ECO:0007669"/>
    <property type="project" value="TreeGrafter"/>
</dbReference>
<dbReference type="PANTHER" id="PTHR10900:SF77">
    <property type="entry name" value="FI19380P1"/>
    <property type="match status" value="1"/>
</dbReference>
<dbReference type="SMART" id="SM00554">
    <property type="entry name" value="FAS1"/>
    <property type="match status" value="2"/>
</dbReference>
<sequence length="330" mass="33298">MPMSIFYDTSNGVMFNNSAMVSSADLAATNGVIHIVDKVIGLPSVVDHALANPSFSNLVAALGAADGDLVSVLSGNGPFTVLAPVNDGFTSFLADNNFASLGDVPTDALSQVLLNHVIGGTTFSTDLVSAGSGYSSTSATGAGDKPMSIYFNTSNGVQFNGVSTVALPDVVAANGVIHAVDKVIGLPTIATFATSNPALSILVETLAYADTGMPTVPYITTVSDAAAGPFTVFAPTNGAFGNLLTDLGASALTDIPTGTVDSVLLMHIVSGNIQSDGLPNGTVSTLGGDITADNTNFTLTNSNGTSNIVTSLVDIQAANGVVHVIDRVIR</sequence>
<evidence type="ECO:0000259" key="1">
    <source>
        <dbReference type="PROSITE" id="PS50213"/>
    </source>
</evidence>
<feature type="domain" description="FAS1" evidence="1">
    <location>
        <begin position="1"/>
        <end position="40"/>
    </location>
</feature>
<reference evidence="2 3" key="1">
    <citation type="submission" date="2019-08" db="EMBL/GenBank/DDBJ databases">
        <title>Seonamhaeicola sediminis sp. nov., isolated from marine sediment.</title>
        <authorList>
            <person name="Cao W.R."/>
        </authorList>
    </citation>
    <scope>NUCLEOTIDE SEQUENCE [LARGE SCALE GENOMIC DNA]</scope>
    <source>
        <strain evidence="2 3">1505</strain>
    </source>
</reference>